<dbReference type="PROSITE" id="PS51470">
    <property type="entry name" value="FG_GAP"/>
    <property type="match status" value="2"/>
</dbReference>
<dbReference type="GO" id="GO:0008305">
    <property type="term" value="C:integrin complex"/>
    <property type="evidence" value="ECO:0007669"/>
    <property type="project" value="InterPro"/>
</dbReference>
<reference evidence="6" key="1">
    <citation type="submission" date="2019-04" db="EMBL/GenBank/DDBJ databases">
        <title>Complete genome sequence of Sphingomonas sp. W1-2-3.</title>
        <authorList>
            <person name="Im W.T."/>
        </authorList>
    </citation>
    <scope>NUCLEOTIDE SEQUENCE [LARGE SCALE GENOMIC DNA]</scope>
    <source>
        <strain evidence="6">W1-2-3</strain>
    </source>
</reference>
<dbReference type="KEGG" id="hgn:E6W36_08935"/>
<evidence type="ECO:0000256" key="4">
    <source>
        <dbReference type="ARBA" id="ARBA00023180"/>
    </source>
</evidence>
<evidence type="ECO:0000313" key="6">
    <source>
        <dbReference type="Proteomes" id="UP000298714"/>
    </source>
</evidence>
<dbReference type="RefSeq" id="WP_222872430.1">
    <property type="nucleotide sequence ID" value="NZ_CP039704.1"/>
</dbReference>
<evidence type="ECO:0000256" key="1">
    <source>
        <dbReference type="ARBA" id="ARBA00022729"/>
    </source>
</evidence>
<name>A0A4D7CC13_9SPHN</name>
<dbReference type="SMART" id="SM00191">
    <property type="entry name" value="Int_alpha"/>
    <property type="match status" value="2"/>
</dbReference>
<dbReference type="GO" id="GO:0007155">
    <property type="term" value="P:cell adhesion"/>
    <property type="evidence" value="ECO:0007669"/>
    <property type="project" value="InterPro"/>
</dbReference>
<dbReference type="InterPro" id="IPR000413">
    <property type="entry name" value="Integrin_alpha"/>
</dbReference>
<dbReference type="EMBL" id="CP039704">
    <property type="protein sequence ID" value="QCI80546.1"/>
    <property type="molecule type" value="Genomic_DNA"/>
</dbReference>
<evidence type="ECO:0008006" key="7">
    <source>
        <dbReference type="Google" id="ProtNLM"/>
    </source>
</evidence>
<dbReference type="GO" id="GO:0016787">
    <property type="term" value="F:hydrolase activity"/>
    <property type="evidence" value="ECO:0007669"/>
    <property type="project" value="UniProtKB-KW"/>
</dbReference>
<sequence length="154" mass="15043">MSNAGDVNGDGIDDLIVGATGNDAGGTDAGAAYVVYGRSGGRSNLDLSTLTAADGFRIIGDAAGDRAGYSVSNAGDVNGDGIDDLIVGSPYINADGFRAGAAYVIYGRSGGRSDLDLTSLSAADGFRIIGDVAGDEAGYSVSVAGTSTATASTT</sequence>
<dbReference type="Gene3D" id="2.130.10.130">
    <property type="entry name" value="Integrin alpha, N-terminal"/>
    <property type="match status" value="1"/>
</dbReference>
<evidence type="ECO:0000256" key="3">
    <source>
        <dbReference type="ARBA" id="ARBA00022801"/>
    </source>
</evidence>
<dbReference type="InterPro" id="IPR013519">
    <property type="entry name" value="Int_alpha_beta-p"/>
</dbReference>
<dbReference type="AlphaFoldDB" id="A0A4D7CC13"/>
<keyword evidence="1" id="KW-0732">Signal</keyword>
<organism evidence="5 6">
    <name type="scientific">Hankyongella ginsenosidimutans</name>
    <dbReference type="NCBI Taxonomy" id="1763828"/>
    <lineage>
        <taxon>Bacteria</taxon>
        <taxon>Pseudomonadati</taxon>
        <taxon>Pseudomonadota</taxon>
        <taxon>Alphaproteobacteria</taxon>
        <taxon>Sphingomonadales</taxon>
        <taxon>Sphingomonadaceae</taxon>
        <taxon>Hankyongella</taxon>
    </lineage>
</organism>
<dbReference type="InterPro" id="IPR028994">
    <property type="entry name" value="Integrin_alpha_N"/>
</dbReference>
<dbReference type="PANTHER" id="PTHR23221">
    <property type="entry name" value="GLYCOSYLPHOSPHATIDYLINOSITOL PHOSPHOLIPASE D"/>
    <property type="match status" value="1"/>
</dbReference>
<dbReference type="Pfam" id="PF01839">
    <property type="entry name" value="FG-GAP"/>
    <property type="match status" value="2"/>
</dbReference>
<keyword evidence="4" id="KW-0325">Glycoprotein</keyword>
<protein>
    <recommendedName>
        <fullName evidence="7">VCBS repeat-containing protein</fullName>
    </recommendedName>
</protein>
<evidence type="ECO:0000256" key="2">
    <source>
        <dbReference type="ARBA" id="ARBA00022737"/>
    </source>
</evidence>
<keyword evidence="3" id="KW-0378">Hydrolase</keyword>
<keyword evidence="2" id="KW-0677">Repeat</keyword>
<dbReference type="Proteomes" id="UP000298714">
    <property type="component" value="Chromosome"/>
</dbReference>
<dbReference type="InterPro" id="IPR013517">
    <property type="entry name" value="FG-GAP"/>
</dbReference>
<proteinExistence type="predicted"/>
<keyword evidence="6" id="KW-1185">Reference proteome</keyword>
<dbReference type="SUPFAM" id="SSF69318">
    <property type="entry name" value="Integrin alpha N-terminal domain"/>
    <property type="match status" value="1"/>
</dbReference>
<dbReference type="PRINTS" id="PR01185">
    <property type="entry name" value="INTEGRINA"/>
</dbReference>
<gene>
    <name evidence="5" type="ORF">E6W36_08935</name>
</gene>
<dbReference type="PANTHER" id="PTHR23221:SF7">
    <property type="entry name" value="PHOSPHATIDYLINOSITOL-GLYCAN-SPECIFIC PHOSPHOLIPASE D"/>
    <property type="match status" value="1"/>
</dbReference>
<accession>A0A4D7CC13</accession>
<evidence type="ECO:0000313" key="5">
    <source>
        <dbReference type="EMBL" id="QCI80546.1"/>
    </source>
</evidence>